<dbReference type="AlphaFoldDB" id="A0A1F6GXA7"/>
<evidence type="ECO:0000313" key="2">
    <source>
        <dbReference type="EMBL" id="OGH02768.1"/>
    </source>
</evidence>
<evidence type="ECO:0000256" key="1">
    <source>
        <dbReference type="SAM" id="Phobius"/>
    </source>
</evidence>
<sequence length="61" mass="6728">MIPLLAAYLTGAALAWTLGHLGLGYQAPRSTTLALAWPLVLVFVLLMAFGQIQPEFFRRLK</sequence>
<keyword evidence="1" id="KW-0472">Membrane</keyword>
<feature type="transmembrane region" description="Helical" evidence="1">
    <location>
        <begin position="34"/>
        <end position="52"/>
    </location>
</feature>
<gene>
    <name evidence="2" type="ORF">A2557_02830</name>
</gene>
<comment type="caution">
    <text evidence="2">The sequence shown here is derived from an EMBL/GenBank/DDBJ whole genome shotgun (WGS) entry which is preliminary data.</text>
</comment>
<keyword evidence="1" id="KW-1133">Transmembrane helix</keyword>
<proteinExistence type="predicted"/>
<protein>
    <submittedName>
        <fullName evidence="2">Uncharacterized protein</fullName>
    </submittedName>
</protein>
<name>A0A1F6GXA7_9PROT</name>
<reference evidence="2 3" key="1">
    <citation type="journal article" date="2016" name="Nat. Commun.">
        <title>Thousands of microbial genomes shed light on interconnected biogeochemical processes in an aquifer system.</title>
        <authorList>
            <person name="Anantharaman K."/>
            <person name="Brown C.T."/>
            <person name="Hug L.A."/>
            <person name="Sharon I."/>
            <person name="Castelle C.J."/>
            <person name="Probst A.J."/>
            <person name="Thomas B.C."/>
            <person name="Singh A."/>
            <person name="Wilkins M.J."/>
            <person name="Karaoz U."/>
            <person name="Brodie E.L."/>
            <person name="Williams K.H."/>
            <person name="Hubbard S.S."/>
            <person name="Banfield J.F."/>
        </authorList>
    </citation>
    <scope>NUCLEOTIDE SEQUENCE [LARGE SCALE GENOMIC DNA]</scope>
</reference>
<dbReference type="EMBL" id="MFNF01000019">
    <property type="protein sequence ID" value="OGH02768.1"/>
    <property type="molecule type" value="Genomic_DNA"/>
</dbReference>
<dbReference type="Proteomes" id="UP000177583">
    <property type="component" value="Unassembled WGS sequence"/>
</dbReference>
<keyword evidence="1" id="KW-0812">Transmembrane</keyword>
<organism evidence="2 3">
    <name type="scientific">Candidatus Lambdaproteobacteria bacterium RIFOXYD2_FULL_56_26</name>
    <dbReference type="NCBI Taxonomy" id="1817773"/>
    <lineage>
        <taxon>Bacteria</taxon>
        <taxon>Pseudomonadati</taxon>
        <taxon>Pseudomonadota</taxon>
        <taxon>Candidatus Lambdaproteobacteria</taxon>
    </lineage>
</organism>
<evidence type="ECO:0000313" key="3">
    <source>
        <dbReference type="Proteomes" id="UP000177583"/>
    </source>
</evidence>
<accession>A0A1F6GXA7</accession>